<evidence type="ECO:0000256" key="9">
    <source>
        <dbReference type="ARBA" id="ARBA00023136"/>
    </source>
</evidence>
<evidence type="ECO:0000256" key="3">
    <source>
        <dbReference type="ARBA" id="ARBA00022538"/>
    </source>
</evidence>
<protein>
    <submittedName>
        <fullName evidence="14">Inward rectifier potassium channel</fullName>
    </submittedName>
</protein>
<evidence type="ECO:0000256" key="11">
    <source>
        <dbReference type="SAM" id="Phobius"/>
    </source>
</evidence>
<keyword evidence="5" id="KW-0851">Voltage-gated channel</keyword>
<dbReference type="STRING" id="1938817.SAMN06296008_10672"/>
<dbReference type="SUPFAM" id="SSF81296">
    <property type="entry name" value="E set domains"/>
    <property type="match status" value="1"/>
</dbReference>
<evidence type="ECO:0000256" key="10">
    <source>
        <dbReference type="ARBA" id="ARBA00023303"/>
    </source>
</evidence>
<evidence type="ECO:0000256" key="1">
    <source>
        <dbReference type="ARBA" id="ARBA00004141"/>
    </source>
</evidence>
<evidence type="ECO:0000313" key="14">
    <source>
        <dbReference type="EMBL" id="SMC50615.1"/>
    </source>
</evidence>
<evidence type="ECO:0000313" key="15">
    <source>
        <dbReference type="Proteomes" id="UP000192708"/>
    </source>
</evidence>
<dbReference type="InterPro" id="IPR013518">
    <property type="entry name" value="K_chnl_inward-rec_Kir_cyto"/>
</dbReference>
<keyword evidence="3" id="KW-0633">Potassium transport</keyword>
<dbReference type="GO" id="GO:0005242">
    <property type="term" value="F:inward rectifier potassium channel activity"/>
    <property type="evidence" value="ECO:0007669"/>
    <property type="project" value="InterPro"/>
</dbReference>
<dbReference type="InterPro" id="IPR041647">
    <property type="entry name" value="IRK_C"/>
</dbReference>
<evidence type="ECO:0000259" key="13">
    <source>
        <dbReference type="Pfam" id="PF17655"/>
    </source>
</evidence>
<keyword evidence="2" id="KW-0813">Transport</keyword>
<evidence type="ECO:0000256" key="4">
    <source>
        <dbReference type="ARBA" id="ARBA00022692"/>
    </source>
</evidence>
<comment type="subcellular location">
    <subcellularLocation>
        <location evidence="1">Membrane</location>
        <topology evidence="1">Multi-pass membrane protein</topology>
    </subcellularLocation>
</comment>
<dbReference type="GO" id="GO:1990573">
    <property type="term" value="P:potassium ion import across plasma membrane"/>
    <property type="evidence" value="ECO:0007669"/>
    <property type="project" value="TreeGrafter"/>
</dbReference>
<dbReference type="AlphaFoldDB" id="A0A1W1ZPZ4"/>
<proteinExistence type="predicted"/>
<feature type="transmembrane region" description="Helical" evidence="11">
    <location>
        <begin position="47"/>
        <end position="69"/>
    </location>
</feature>
<feature type="domain" description="Potassium channel" evidence="12">
    <location>
        <begin position="56"/>
        <end position="134"/>
    </location>
</feature>
<dbReference type="InterPro" id="IPR013099">
    <property type="entry name" value="K_chnl_dom"/>
</dbReference>
<dbReference type="InterPro" id="IPR016449">
    <property type="entry name" value="K_chnl_inward-rec_Kir"/>
</dbReference>
<evidence type="ECO:0000256" key="2">
    <source>
        <dbReference type="ARBA" id="ARBA00022448"/>
    </source>
</evidence>
<keyword evidence="15" id="KW-1185">Reference proteome</keyword>
<organism evidence="14 15">
    <name type="scientific">Polynucleobacter kasalickyi</name>
    <dbReference type="NCBI Taxonomy" id="1938817"/>
    <lineage>
        <taxon>Bacteria</taxon>
        <taxon>Pseudomonadati</taxon>
        <taxon>Pseudomonadota</taxon>
        <taxon>Betaproteobacteria</taxon>
        <taxon>Burkholderiales</taxon>
        <taxon>Burkholderiaceae</taxon>
        <taxon>Polynucleobacter</taxon>
    </lineage>
</organism>
<dbReference type="PANTHER" id="PTHR11767:SF102">
    <property type="entry name" value="INWARDLY RECTIFYING POTASSIUM CHANNEL 1, ISOFORM F"/>
    <property type="match status" value="1"/>
</dbReference>
<dbReference type="PANTHER" id="PTHR11767">
    <property type="entry name" value="INWARD RECTIFIER POTASSIUM CHANNEL"/>
    <property type="match status" value="1"/>
</dbReference>
<dbReference type="Proteomes" id="UP000192708">
    <property type="component" value="Unassembled WGS sequence"/>
</dbReference>
<accession>A0A1W1ZPZ4</accession>
<keyword evidence="8" id="KW-0406">Ion transport</keyword>
<keyword evidence="10 14" id="KW-0407">Ion channel</keyword>
<keyword evidence="4 11" id="KW-0812">Transmembrane</keyword>
<name>A0A1W1ZPZ4_9BURK</name>
<evidence type="ECO:0000256" key="7">
    <source>
        <dbReference type="ARBA" id="ARBA00022989"/>
    </source>
</evidence>
<feature type="transmembrane region" description="Helical" evidence="11">
    <location>
        <begin position="111"/>
        <end position="132"/>
    </location>
</feature>
<dbReference type="GO" id="GO:0034702">
    <property type="term" value="C:monoatomic ion channel complex"/>
    <property type="evidence" value="ECO:0007669"/>
    <property type="project" value="UniProtKB-KW"/>
</dbReference>
<dbReference type="GO" id="GO:0005886">
    <property type="term" value="C:plasma membrane"/>
    <property type="evidence" value="ECO:0007669"/>
    <property type="project" value="TreeGrafter"/>
</dbReference>
<dbReference type="Pfam" id="PF17655">
    <property type="entry name" value="IRK_C"/>
    <property type="match status" value="1"/>
</dbReference>
<dbReference type="Gene3D" id="2.60.40.1400">
    <property type="entry name" value="G protein-activated inward rectifier potassium channel 1"/>
    <property type="match status" value="1"/>
</dbReference>
<evidence type="ECO:0000259" key="12">
    <source>
        <dbReference type="Pfam" id="PF07885"/>
    </source>
</evidence>
<dbReference type="EMBL" id="FWXJ01000006">
    <property type="protein sequence ID" value="SMC50615.1"/>
    <property type="molecule type" value="Genomic_DNA"/>
</dbReference>
<keyword evidence="9 11" id="KW-0472">Membrane</keyword>
<dbReference type="Gene3D" id="1.10.287.70">
    <property type="match status" value="1"/>
</dbReference>
<sequence>MPGKRFFAKEHLEIDLEKYHSELTRPSIPKFEGNLYHWLLSTNWQSFFVSVVLVYLLSNLLFAAAYFFCGPGSVTNARPNSLVDLFFFSVQTMATIGYGQMIPVGFVPNTIVSFEAFFGIVFSALTTGLAFARFTRPTAGVRFSKTALIGLHDGTKVLRFRLGNLRSSNIVEAQLSLWLVLDRMNQEKDFYREIVQLPLDRNETPLFSFSWTAFHQLNEKSPLLGILDNPNQKNWHLLVTFTGYHESFANQVYARHVYLPSQIHHNANFMDLIKTTSDGSKRISMENFEKIKKL</sequence>
<dbReference type="Pfam" id="PF07885">
    <property type="entry name" value="Ion_trans_2"/>
    <property type="match status" value="1"/>
</dbReference>
<keyword evidence="6" id="KW-0630">Potassium</keyword>
<dbReference type="SUPFAM" id="SSF81324">
    <property type="entry name" value="Voltage-gated potassium channels"/>
    <property type="match status" value="1"/>
</dbReference>
<dbReference type="InterPro" id="IPR014756">
    <property type="entry name" value="Ig_E-set"/>
</dbReference>
<gene>
    <name evidence="14" type="ORF">SAMN06296008_10672</name>
</gene>
<dbReference type="RefSeq" id="WP_084283406.1">
    <property type="nucleotide sequence ID" value="NZ_FWXJ01000006.1"/>
</dbReference>
<dbReference type="GO" id="GO:0034765">
    <property type="term" value="P:regulation of monoatomic ion transmembrane transport"/>
    <property type="evidence" value="ECO:0007669"/>
    <property type="project" value="TreeGrafter"/>
</dbReference>
<dbReference type="OrthoDB" id="9799090at2"/>
<evidence type="ECO:0000256" key="6">
    <source>
        <dbReference type="ARBA" id="ARBA00022958"/>
    </source>
</evidence>
<keyword evidence="7 11" id="KW-1133">Transmembrane helix</keyword>
<evidence type="ECO:0000256" key="5">
    <source>
        <dbReference type="ARBA" id="ARBA00022882"/>
    </source>
</evidence>
<reference evidence="14 15" key="1">
    <citation type="submission" date="2017-04" db="EMBL/GenBank/DDBJ databases">
        <authorList>
            <person name="Afonso C.L."/>
            <person name="Miller P.J."/>
            <person name="Scott M.A."/>
            <person name="Spackman E."/>
            <person name="Goraichik I."/>
            <person name="Dimitrov K.M."/>
            <person name="Suarez D.L."/>
            <person name="Swayne D.E."/>
        </authorList>
    </citation>
    <scope>NUCLEOTIDE SEQUENCE [LARGE SCALE GENOMIC DNA]</scope>
    <source>
        <strain evidence="14 15">VK13</strain>
    </source>
</reference>
<feature type="domain" description="Inward rectifier potassium channel C-terminal" evidence="13">
    <location>
        <begin position="141"/>
        <end position="293"/>
    </location>
</feature>
<evidence type="ECO:0000256" key="8">
    <source>
        <dbReference type="ARBA" id="ARBA00023065"/>
    </source>
</evidence>
<feature type="transmembrane region" description="Helical" evidence="11">
    <location>
        <begin position="81"/>
        <end position="99"/>
    </location>
</feature>